<dbReference type="GO" id="GO:0099621">
    <property type="term" value="F:undecaprenyl-phosphate 4-deoxy-4-formamido-L-arabinose transferase activity"/>
    <property type="evidence" value="ECO:0007669"/>
    <property type="project" value="TreeGrafter"/>
</dbReference>
<name>A0A1F7VAQ8_9BACT</name>
<feature type="domain" description="Glycosyltransferase 2-like" evidence="8">
    <location>
        <begin position="8"/>
        <end position="169"/>
    </location>
</feature>
<sequence length="243" mass="27876">MAYPLSISAFFPCYNDRGTIATMVLDMKKVLERYTFDYEIIVVDDGSTDGSRELLKELTHTVPQLKLIFHERNRGYGAALQSAFKACAKELVFYTDGDAQYDVREMPLLLGKLTADVDVVNGYKVKRSDPWYRLIIGGFYQVVMRFVFQLPMRDPDCDFRLIRKRALDAIACTSTTGTICIELVKRLNLAGAQFAEVGVSHYFRTYGKSQFFNVPRVARTLWHLIGLWFSLFVVPQKLTQIEH</sequence>
<gene>
    <name evidence="9" type="ORF">A3I42_03855</name>
</gene>
<keyword evidence="5" id="KW-0448">Lipopolysaccharide biosynthesis</keyword>
<proteinExistence type="predicted"/>
<keyword evidence="7" id="KW-0472">Membrane</keyword>
<dbReference type="SUPFAM" id="SSF53448">
    <property type="entry name" value="Nucleotide-diphospho-sugar transferases"/>
    <property type="match status" value="1"/>
</dbReference>
<keyword evidence="6" id="KW-1133">Transmembrane helix</keyword>
<evidence type="ECO:0000256" key="3">
    <source>
        <dbReference type="ARBA" id="ARBA00022679"/>
    </source>
</evidence>
<dbReference type="GO" id="GO:0009103">
    <property type="term" value="P:lipopolysaccharide biosynthetic process"/>
    <property type="evidence" value="ECO:0007669"/>
    <property type="project" value="UniProtKB-KW"/>
</dbReference>
<dbReference type="InterPro" id="IPR029044">
    <property type="entry name" value="Nucleotide-diphossugar_trans"/>
</dbReference>
<dbReference type="CDD" id="cd04179">
    <property type="entry name" value="DPM_DPG-synthase_like"/>
    <property type="match status" value="1"/>
</dbReference>
<evidence type="ECO:0000256" key="2">
    <source>
        <dbReference type="ARBA" id="ARBA00022676"/>
    </source>
</evidence>
<dbReference type="InterPro" id="IPR001173">
    <property type="entry name" value="Glyco_trans_2-like"/>
</dbReference>
<dbReference type="Pfam" id="PF00535">
    <property type="entry name" value="Glycos_transf_2"/>
    <property type="match status" value="1"/>
</dbReference>
<dbReference type="InterPro" id="IPR050256">
    <property type="entry name" value="Glycosyltransferase_2"/>
</dbReference>
<evidence type="ECO:0000313" key="10">
    <source>
        <dbReference type="Proteomes" id="UP000178264"/>
    </source>
</evidence>
<evidence type="ECO:0000256" key="4">
    <source>
        <dbReference type="ARBA" id="ARBA00022692"/>
    </source>
</evidence>
<dbReference type="GO" id="GO:0005886">
    <property type="term" value="C:plasma membrane"/>
    <property type="evidence" value="ECO:0007669"/>
    <property type="project" value="TreeGrafter"/>
</dbReference>
<reference evidence="9 10" key="1">
    <citation type="journal article" date="2016" name="Nat. Commun.">
        <title>Thousands of microbial genomes shed light on interconnected biogeochemical processes in an aquifer system.</title>
        <authorList>
            <person name="Anantharaman K."/>
            <person name="Brown C.T."/>
            <person name="Hug L.A."/>
            <person name="Sharon I."/>
            <person name="Castelle C.J."/>
            <person name="Probst A.J."/>
            <person name="Thomas B.C."/>
            <person name="Singh A."/>
            <person name="Wilkins M.J."/>
            <person name="Karaoz U."/>
            <person name="Brodie E.L."/>
            <person name="Williams K.H."/>
            <person name="Hubbard S.S."/>
            <person name="Banfield J.F."/>
        </authorList>
    </citation>
    <scope>NUCLEOTIDE SEQUENCE [LARGE SCALE GENOMIC DNA]</scope>
</reference>
<keyword evidence="4" id="KW-0812">Transmembrane</keyword>
<dbReference type="PANTHER" id="PTHR48090:SF3">
    <property type="entry name" value="UNDECAPRENYL-PHOSPHATE 4-DEOXY-4-FORMAMIDO-L-ARABINOSE TRANSFERASE"/>
    <property type="match status" value="1"/>
</dbReference>
<protein>
    <recommendedName>
        <fullName evidence="8">Glycosyltransferase 2-like domain-containing protein</fullName>
    </recommendedName>
</protein>
<dbReference type="Proteomes" id="UP000178264">
    <property type="component" value="Unassembled WGS sequence"/>
</dbReference>
<keyword evidence="1" id="KW-1003">Cell membrane</keyword>
<dbReference type="PANTHER" id="PTHR48090">
    <property type="entry name" value="UNDECAPRENYL-PHOSPHATE 4-DEOXY-4-FORMAMIDO-L-ARABINOSE TRANSFERASE-RELATED"/>
    <property type="match status" value="1"/>
</dbReference>
<evidence type="ECO:0000256" key="5">
    <source>
        <dbReference type="ARBA" id="ARBA00022985"/>
    </source>
</evidence>
<evidence type="ECO:0000313" key="9">
    <source>
        <dbReference type="EMBL" id="OGL87586.1"/>
    </source>
</evidence>
<keyword evidence="2" id="KW-0328">Glycosyltransferase</keyword>
<organism evidence="9 10">
    <name type="scientific">Candidatus Uhrbacteria bacterium RIFCSPLOWO2_02_FULL_49_11</name>
    <dbReference type="NCBI Taxonomy" id="1802409"/>
    <lineage>
        <taxon>Bacteria</taxon>
        <taxon>Candidatus Uhriibacteriota</taxon>
    </lineage>
</organism>
<keyword evidence="3" id="KW-0808">Transferase</keyword>
<comment type="caution">
    <text evidence="9">The sequence shown here is derived from an EMBL/GenBank/DDBJ whole genome shotgun (WGS) entry which is preliminary data.</text>
</comment>
<evidence type="ECO:0000256" key="6">
    <source>
        <dbReference type="ARBA" id="ARBA00022989"/>
    </source>
</evidence>
<evidence type="ECO:0000256" key="7">
    <source>
        <dbReference type="ARBA" id="ARBA00023136"/>
    </source>
</evidence>
<evidence type="ECO:0000259" key="8">
    <source>
        <dbReference type="Pfam" id="PF00535"/>
    </source>
</evidence>
<evidence type="ECO:0000256" key="1">
    <source>
        <dbReference type="ARBA" id="ARBA00022475"/>
    </source>
</evidence>
<dbReference type="Gene3D" id="3.90.550.10">
    <property type="entry name" value="Spore Coat Polysaccharide Biosynthesis Protein SpsA, Chain A"/>
    <property type="match status" value="1"/>
</dbReference>
<dbReference type="EMBL" id="MGER01000072">
    <property type="protein sequence ID" value="OGL87586.1"/>
    <property type="molecule type" value="Genomic_DNA"/>
</dbReference>
<dbReference type="AlphaFoldDB" id="A0A1F7VAQ8"/>
<accession>A0A1F7VAQ8</accession>